<dbReference type="EMBL" id="CP116221">
    <property type="protein sequence ID" value="WCO02684.1"/>
    <property type="molecule type" value="Genomic_DNA"/>
</dbReference>
<reference evidence="7 8" key="1">
    <citation type="submission" date="2023-01" db="EMBL/GenBank/DDBJ databases">
        <title>Psychroserpens ponticola sp. nov., isolated from seawater.</title>
        <authorList>
            <person name="Kristyanto S."/>
            <person name="Jung J."/>
            <person name="Kim J.M."/>
            <person name="Jeon C.O."/>
        </authorList>
    </citation>
    <scope>NUCLEOTIDE SEQUENCE [LARGE SCALE GENOMIC DNA]</scope>
    <source>
        <strain evidence="7 8">MSW6</strain>
    </source>
</reference>
<dbReference type="Pfam" id="PF04542">
    <property type="entry name" value="Sigma70_r2"/>
    <property type="match status" value="1"/>
</dbReference>
<evidence type="ECO:0000313" key="7">
    <source>
        <dbReference type="EMBL" id="WCO02684.1"/>
    </source>
</evidence>
<sequence>MTTTKDIWNLYADDIKHFILSKVKDVTVADDLLQETFIKVHTKHNTLKDINKLKSWLFSIARYTVMDYFRQRDLVYEMTDEDFVFEDLKLEHSEIDCLRGIIKNLPKKYRDPLFLSDVKGMKQAQISEQLHLPLPTVKSQIQRGRKLIAQGFIDCCDFKVNDNGFLVGELKEKADCKVCTST</sequence>
<dbReference type="InterPro" id="IPR013249">
    <property type="entry name" value="RNA_pol_sigma70_r4_t2"/>
</dbReference>
<evidence type="ECO:0000256" key="3">
    <source>
        <dbReference type="ARBA" id="ARBA00023082"/>
    </source>
</evidence>
<dbReference type="NCBIfam" id="TIGR02937">
    <property type="entry name" value="sigma70-ECF"/>
    <property type="match status" value="1"/>
</dbReference>
<protein>
    <submittedName>
        <fullName evidence="7">Sigma-70 family RNA polymerase sigma factor</fullName>
    </submittedName>
</protein>
<dbReference type="Pfam" id="PF08281">
    <property type="entry name" value="Sigma70_r4_2"/>
    <property type="match status" value="1"/>
</dbReference>
<keyword evidence="2" id="KW-0805">Transcription regulation</keyword>
<dbReference type="InterPro" id="IPR007627">
    <property type="entry name" value="RNA_pol_sigma70_r2"/>
</dbReference>
<dbReference type="InterPro" id="IPR014284">
    <property type="entry name" value="RNA_pol_sigma-70_dom"/>
</dbReference>
<dbReference type="SUPFAM" id="SSF88946">
    <property type="entry name" value="Sigma2 domain of RNA polymerase sigma factors"/>
    <property type="match status" value="1"/>
</dbReference>
<name>A0ABY7RZW9_9FLAO</name>
<dbReference type="Proteomes" id="UP001202717">
    <property type="component" value="Chromosome"/>
</dbReference>
<keyword evidence="4" id="KW-0804">Transcription</keyword>
<keyword evidence="8" id="KW-1185">Reference proteome</keyword>
<evidence type="ECO:0000256" key="4">
    <source>
        <dbReference type="ARBA" id="ARBA00023163"/>
    </source>
</evidence>
<evidence type="ECO:0000256" key="1">
    <source>
        <dbReference type="ARBA" id="ARBA00010641"/>
    </source>
</evidence>
<dbReference type="InterPro" id="IPR013325">
    <property type="entry name" value="RNA_pol_sigma_r2"/>
</dbReference>
<accession>A0ABY7RZW9</accession>
<dbReference type="SUPFAM" id="SSF88659">
    <property type="entry name" value="Sigma3 and sigma4 domains of RNA polymerase sigma factors"/>
    <property type="match status" value="1"/>
</dbReference>
<organism evidence="7 8">
    <name type="scientific">Psychroserpens ponticola</name>
    <dbReference type="NCBI Taxonomy" id="2932268"/>
    <lineage>
        <taxon>Bacteria</taxon>
        <taxon>Pseudomonadati</taxon>
        <taxon>Bacteroidota</taxon>
        <taxon>Flavobacteriia</taxon>
        <taxon>Flavobacteriales</taxon>
        <taxon>Flavobacteriaceae</taxon>
        <taxon>Psychroserpens</taxon>
    </lineage>
</organism>
<evidence type="ECO:0000256" key="2">
    <source>
        <dbReference type="ARBA" id="ARBA00023015"/>
    </source>
</evidence>
<dbReference type="InterPro" id="IPR039425">
    <property type="entry name" value="RNA_pol_sigma-70-like"/>
</dbReference>
<dbReference type="PANTHER" id="PTHR43133:SF62">
    <property type="entry name" value="RNA POLYMERASE SIGMA FACTOR SIGZ"/>
    <property type="match status" value="1"/>
</dbReference>
<comment type="similarity">
    <text evidence="1">Belongs to the sigma-70 factor family. ECF subfamily.</text>
</comment>
<dbReference type="InterPro" id="IPR036388">
    <property type="entry name" value="WH-like_DNA-bd_sf"/>
</dbReference>
<dbReference type="InterPro" id="IPR013324">
    <property type="entry name" value="RNA_pol_sigma_r3/r4-like"/>
</dbReference>
<evidence type="ECO:0000259" key="5">
    <source>
        <dbReference type="Pfam" id="PF04542"/>
    </source>
</evidence>
<evidence type="ECO:0000259" key="6">
    <source>
        <dbReference type="Pfam" id="PF08281"/>
    </source>
</evidence>
<gene>
    <name evidence="7" type="ORF">MUN68_004110</name>
</gene>
<dbReference type="PANTHER" id="PTHR43133">
    <property type="entry name" value="RNA POLYMERASE ECF-TYPE SIGMA FACTO"/>
    <property type="match status" value="1"/>
</dbReference>
<feature type="domain" description="RNA polymerase sigma factor 70 region 4 type 2" evidence="6">
    <location>
        <begin position="96"/>
        <end position="147"/>
    </location>
</feature>
<dbReference type="Gene3D" id="1.10.10.10">
    <property type="entry name" value="Winged helix-like DNA-binding domain superfamily/Winged helix DNA-binding domain"/>
    <property type="match status" value="1"/>
</dbReference>
<dbReference type="RefSeq" id="WP_249995450.1">
    <property type="nucleotide sequence ID" value="NZ_CP116221.1"/>
</dbReference>
<evidence type="ECO:0000313" key="8">
    <source>
        <dbReference type="Proteomes" id="UP001202717"/>
    </source>
</evidence>
<dbReference type="Gene3D" id="1.10.1740.10">
    <property type="match status" value="1"/>
</dbReference>
<keyword evidence="3" id="KW-0731">Sigma factor</keyword>
<feature type="domain" description="RNA polymerase sigma-70 region 2" evidence="5">
    <location>
        <begin position="10"/>
        <end position="73"/>
    </location>
</feature>
<proteinExistence type="inferred from homology"/>